<organism evidence="1 2">
    <name type="scientific">Portunus trituberculatus</name>
    <name type="common">Swimming crab</name>
    <name type="synonym">Neptunus trituberculatus</name>
    <dbReference type="NCBI Taxonomy" id="210409"/>
    <lineage>
        <taxon>Eukaryota</taxon>
        <taxon>Metazoa</taxon>
        <taxon>Ecdysozoa</taxon>
        <taxon>Arthropoda</taxon>
        <taxon>Crustacea</taxon>
        <taxon>Multicrustacea</taxon>
        <taxon>Malacostraca</taxon>
        <taxon>Eumalacostraca</taxon>
        <taxon>Eucarida</taxon>
        <taxon>Decapoda</taxon>
        <taxon>Pleocyemata</taxon>
        <taxon>Brachyura</taxon>
        <taxon>Eubrachyura</taxon>
        <taxon>Portunoidea</taxon>
        <taxon>Portunidae</taxon>
        <taxon>Portuninae</taxon>
        <taxon>Portunus</taxon>
    </lineage>
</organism>
<keyword evidence="2" id="KW-1185">Reference proteome</keyword>
<dbReference type="AlphaFoldDB" id="A0A5B7E1T5"/>
<protein>
    <submittedName>
        <fullName evidence="1">Uncharacterized protein</fullName>
    </submittedName>
</protein>
<comment type="caution">
    <text evidence="1">The sequence shown here is derived from an EMBL/GenBank/DDBJ whole genome shotgun (WGS) entry which is preliminary data.</text>
</comment>
<name>A0A5B7E1T5_PORTR</name>
<evidence type="ECO:0000313" key="1">
    <source>
        <dbReference type="EMBL" id="MPC27900.1"/>
    </source>
</evidence>
<dbReference type="EMBL" id="VSRR010001823">
    <property type="protein sequence ID" value="MPC27900.1"/>
    <property type="molecule type" value="Genomic_DNA"/>
</dbReference>
<dbReference type="Proteomes" id="UP000324222">
    <property type="component" value="Unassembled WGS sequence"/>
</dbReference>
<proteinExistence type="predicted"/>
<evidence type="ECO:0000313" key="2">
    <source>
        <dbReference type="Proteomes" id="UP000324222"/>
    </source>
</evidence>
<sequence>MKNMEADSLALKIQIHSFDFTRVCGRPMNRRVGTQVHGLAELMRDREGRGSGFAEEIETLLVEEGNQEER</sequence>
<reference evidence="1 2" key="1">
    <citation type="submission" date="2019-05" db="EMBL/GenBank/DDBJ databases">
        <title>Another draft genome of Portunus trituberculatus and its Hox gene families provides insights of decapod evolution.</title>
        <authorList>
            <person name="Jeong J.-H."/>
            <person name="Song I."/>
            <person name="Kim S."/>
            <person name="Choi T."/>
            <person name="Kim D."/>
            <person name="Ryu S."/>
            <person name="Kim W."/>
        </authorList>
    </citation>
    <scope>NUCLEOTIDE SEQUENCE [LARGE SCALE GENOMIC DNA]</scope>
    <source>
        <tissue evidence="1">Muscle</tissue>
    </source>
</reference>
<accession>A0A5B7E1T5</accession>
<gene>
    <name evidence="1" type="ORF">E2C01_021089</name>
</gene>